<comment type="similarity">
    <text evidence="2">Belongs to the EamA transporter family.</text>
</comment>
<reference evidence="9 10" key="1">
    <citation type="submission" date="2018-02" db="EMBL/GenBank/DDBJ databases">
        <title>Reclassifiation of [Polyangium] brachysporum DSM 7029 as Guopingzhaonella breviflexa gen. nov., sp. nov., a member of the family Comamonadaceae.</title>
        <authorList>
            <person name="Tang B."/>
        </authorList>
    </citation>
    <scope>NUCLEOTIDE SEQUENCE [LARGE SCALE GENOMIC DNA]</scope>
    <source>
        <strain evidence="9 10">BCRC 80649</strain>
    </source>
</reference>
<comment type="subcellular location">
    <subcellularLocation>
        <location evidence="1">Membrane</location>
        <topology evidence="1">Multi-pass membrane protein</topology>
    </subcellularLocation>
</comment>
<dbReference type="RefSeq" id="WP_104302091.1">
    <property type="nucleotide sequence ID" value="NZ_PSNX01000005.1"/>
</dbReference>
<dbReference type="GO" id="GO:0016020">
    <property type="term" value="C:membrane"/>
    <property type="evidence" value="ECO:0007669"/>
    <property type="project" value="UniProtKB-SubCell"/>
</dbReference>
<feature type="region of interest" description="Disordered" evidence="6">
    <location>
        <begin position="296"/>
        <end position="319"/>
    </location>
</feature>
<organism evidence="9 10">
    <name type="scientific">Caldimonas caldifontis</name>
    <dbReference type="NCBI Taxonomy" id="1452508"/>
    <lineage>
        <taxon>Bacteria</taxon>
        <taxon>Pseudomonadati</taxon>
        <taxon>Pseudomonadota</taxon>
        <taxon>Betaproteobacteria</taxon>
        <taxon>Burkholderiales</taxon>
        <taxon>Sphaerotilaceae</taxon>
        <taxon>Caldimonas</taxon>
    </lineage>
</organism>
<evidence type="ECO:0000256" key="4">
    <source>
        <dbReference type="ARBA" id="ARBA00022989"/>
    </source>
</evidence>
<evidence type="ECO:0000256" key="5">
    <source>
        <dbReference type="ARBA" id="ARBA00023136"/>
    </source>
</evidence>
<dbReference type="PANTHER" id="PTHR32322:SF2">
    <property type="entry name" value="EAMA DOMAIN-CONTAINING PROTEIN"/>
    <property type="match status" value="1"/>
</dbReference>
<accession>A0A2S5SVL3</accession>
<feature type="transmembrane region" description="Helical" evidence="7">
    <location>
        <begin position="273"/>
        <end position="293"/>
    </location>
</feature>
<sequence length="319" mass="33473">MSALRLSFGPALALLFNAAVWGLSWWPMRTLLDMGLHPLWANVGLFLIGCALIVLWRPQALRQLREMPVLWTMALASGVVNASFNWGVSIGEVVRVVLLFYLMPVWTALLARLWLGERLGPGVLLRVALALAGAAIVLQPEGWAWPLPRSLADWLGVLGGFAFACNSVLVRRLAPVTRDEGRALAMLLGCVGVSGLLALMLGPLGAGAMVPWPPAPRADWLAVLVLAASLFLAGNLAYQHGASRLPANVTAVIMLTEVVFAALSSVLIAGETLAARTLLGGALIVTAALLAALGPSRSGGAQSSPKASRRTSASNSPSS</sequence>
<evidence type="ECO:0000256" key="2">
    <source>
        <dbReference type="ARBA" id="ARBA00007362"/>
    </source>
</evidence>
<feature type="compositionally biased region" description="Low complexity" evidence="6">
    <location>
        <begin position="310"/>
        <end position="319"/>
    </location>
</feature>
<evidence type="ECO:0000313" key="9">
    <source>
        <dbReference type="EMBL" id="PPE66793.1"/>
    </source>
</evidence>
<dbReference type="InterPro" id="IPR050638">
    <property type="entry name" value="AA-Vitamin_Transporters"/>
</dbReference>
<dbReference type="PANTHER" id="PTHR32322">
    <property type="entry name" value="INNER MEMBRANE TRANSPORTER"/>
    <property type="match status" value="1"/>
</dbReference>
<evidence type="ECO:0000256" key="3">
    <source>
        <dbReference type="ARBA" id="ARBA00022692"/>
    </source>
</evidence>
<feature type="transmembrane region" description="Helical" evidence="7">
    <location>
        <begin position="220"/>
        <end position="238"/>
    </location>
</feature>
<feature type="transmembrane region" description="Helical" evidence="7">
    <location>
        <begin position="93"/>
        <end position="111"/>
    </location>
</feature>
<feature type="domain" description="EamA" evidence="8">
    <location>
        <begin position="12"/>
        <end position="138"/>
    </location>
</feature>
<feature type="transmembrane region" description="Helical" evidence="7">
    <location>
        <begin position="38"/>
        <end position="56"/>
    </location>
</feature>
<comment type="caution">
    <text evidence="9">The sequence shown here is derived from an EMBL/GenBank/DDBJ whole genome shotgun (WGS) entry which is preliminary data.</text>
</comment>
<keyword evidence="5 7" id="KW-0472">Membrane</keyword>
<dbReference type="Pfam" id="PF00892">
    <property type="entry name" value="EamA"/>
    <property type="match status" value="2"/>
</dbReference>
<gene>
    <name evidence="9" type="ORF">C1704_07365</name>
</gene>
<evidence type="ECO:0000256" key="7">
    <source>
        <dbReference type="SAM" id="Phobius"/>
    </source>
</evidence>
<evidence type="ECO:0000313" key="10">
    <source>
        <dbReference type="Proteomes" id="UP000238605"/>
    </source>
</evidence>
<dbReference type="Proteomes" id="UP000238605">
    <property type="component" value="Unassembled WGS sequence"/>
</dbReference>
<dbReference type="InterPro" id="IPR000620">
    <property type="entry name" value="EamA_dom"/>
</dbReference>
<feature type="transmembrane region" description="Helical" evidence="7">
    <location>
        <begin position="123"/>
        <end position="139"/>
    </location>
</feature>
<protein>
    <submittedName>
        <fullName evidence="9">EamA family transporter</fullName>
    </submittedName>
</protein>
<name>A0A2S5SVL3_9BURK</name>
<feature type="domain" description="EamA" evidence="8">
    <location>
        <begin position="152"/>
        <end position="291"/>
    </location>
</feature>
<evidence type="ECO:0000256" key="6">
    <source>
        <dbReference type="SAM" id="MobiDB-lite"/>
    </source>
</evidence>
<dbReference type="AlphaFoldDB" id="A0A2S5SVL3"/>
<dbReference type="InterPro" id="IPR037185">
    <property type="entry name" value="EmrE-like"/>
</dbReference>
<feature type="transmembrane region" description="Helical" evidence="7">
    <location>
        <begin position="68"/>
        <end position="87"/>
    </location>
</feature>
<keyword evidence="10" id="KW-1185">Reference proteome</keyword>
<evidence type="ECO:0000256" key="1">
    <source>
        <dbReference type="ARBA" id="ARBA00004141"/>
    </source>
</evidence>
<dbReference type="OrthoDB" id="5295396at2"/>
<keyword evidence="4 7" id="KW-1133">Transmembrane helix</keyword>
<proteinExistence type="inferred from homology"/>
<feature type="transmembrane region" description="Helical" evidence="7">
    <location>
        <begin position="245"/>
        <end position="267"/>
    </location>
</feature>
<feature type="transmembrane region" description="Helical" evidence="7">
    <location>
        <begin position="183"/>
        <end position="208"/>
    </location>
</feature>
<keyword evidence="3 7" id="KW-0812">Transmembrane</keyword>
<evidence type="ECO:0000259" key="8">
    <source>
        <dbReference type="Pfam" id="PF00892"/>
    </source>
</evidence>
<dbReference type="SUPFAM" id="SSF103481">
    <property type="entry name" value="Multidrug resistance efflux transporter EmrE"/>
    <property type="match status" value="2"/>
</dbReference>
<feature type="transmembrane region" description="Helical" evidence="7">
    <location>
        <begin position="151"/>
        <end position="171"/>
    </location>
</feature>
<dbReference type="EMBL" id="PSNX01000005">
    <property type="protein sequence ID" value="PPE66793.1"/>
    <property type="molecule type" value="Genomic_DNA"/>
</dbReference>